<keyword evidence="1" id="KW-0812">Transmembrane</keyword>
<dbReference type="InterPro" id="IPR053170">
    <property type="entry name" value="Transcription_regulator"/>
</dbReference>
<sequence>MERGKQLDTVTHALLGYAVYAATKQRDWSKKERIGYAATAIVASELPDIEGFTEVISQEAYLTWHRAITHSYLATPVLALLTVGIVILFNRSIRFKTAFGLALLALVVHISFDLFNTWGTGIWEPLSSERYSLGFLPIIDVVILLAFVTAFLLRRRFDSIRVFRTFWAVILLYVAAQGIQGAALASEVRTQVSNPDYVTFQASFVPTQFQLVAREGDRFLYYQGSLWTGITPLGEEQDNRKAHTSAVKEALKDGEVQALVRFLPDYGVNVEETDADWKVTIFDPRFGRNFRGLLTSEVIVPK</sequence>
<feature type="transmembrane region" description="Helical" evidence="1">
    <location>
        <begin position="131"/>
        <end position="153"/>
    </location>
</feature>
<feature type="transmembrane region" description="Helical" evidence="1">
    <location>
        <begin position="165"/>
        <end position="185"/>
    </location>
</feature>
<dbReference type="Pfam" id="PF04307">
    <property type="entry name" value="YdjM"/>
    <property type="match status" value="1"/>
</dbReference>
<dbReference type="AlphaFoldDB" id="A0A2T4ZDG7"/>
<dbReference type="PANTHER" id="PTHR40031:SF1">
    <property type="entry name" value="MEMBRANE-BOUND METAL-DEPENDENT HYDROLASE"/>
    <property type="match status" value="1"/>
</dbReference>
<evidence type="ECO:0000313" key="3">
    <source>
        <dbReference type="Proteomes" id="UP000241639"/>
    </source>
</evidence>
<dbReference type="PANTHER" id="PTHR40031">
    <property type="entry name" value="HYPOTHETICAL MEMBRANE SPANNING PROTEIN"/>
    <property type="match status" value="1"/>
</dbReference>
<comment type="caution">
    <text evidence="2">The sequence shown here is derived from an EMBL/GenBank/DDBJ whole genome shotgun (WGS) entry which is preliminary data.</text>
</comment>
<gene>
    <name evidence="2" type="ORF">C8J48_2567</name>
</gene>
<keyword evidence="1" id="KW-0472">Membrane</keyword>
<reference evidence="2 3" key="1">
    <citation type="submission" date="2018-04" db="EMBL/GenBank/DDBJ databases">
        <title>Genomic Encyclopedia of Archaeal and Bacterial Type Strains, Phase II (KMG-II): from individual species to whole genera.</title>
        <authorList>
            <person name="Goeker M."/>
        </authorList>
    </citation>
    <scope>NUCLEOTIDE SEQUENCE [LARGE SCALE GENOMIC DNA]</scope>
    <source>
        <strain evidence="2 3">DSM 45169</strain>
    </source>
</reference>
<dbReference type="InterPro" id="IPR007404">
    <property type="entry name" value="YdjM-like"/>
</dbReference>
<feature type="transmembrane region" description="Helical" evidence="1">
    <location>
        <begin position="101"/>
        <end position="119"/>
    </location>
</feature>
<evidence type="ECO:0000313" key="2">
    <source>
        <dbReference type="EMBL" id="PTM59930.1"/>
    </source>
</evidence>
<accession>A0A2T4ZDG7</accession>
<name>A0A2T4ZDG7_9BACL</name>
<feature type="transmembrane region" description="Helical" evidence="1">
    <location>
        <begin position="71"/>
        <end position="89"/>
    </location>
</feature>
<keyword evidence="3" id="KW-1185">Reference proteome</keyword>
<protein>
    <submittedName>
        <fullName evidence="2">Inner membrane protein</fullName>
    </submittedName>
</protein>
<proteinExistence type="predicted"/>
<organism evidence="2 3">
    <name type="scientific">Desmospora activa DSM 45169</name>
    <dbReference type="NCBI Taxonomy" id="1121389"/>
    <lineage>
        <taxon>Bacteria</taxon>
        <taxon>Bacillati</taxon>
        <taxon>Bacillota</taxon>
        <taxon>Bacilli</taxon>
        <taxon>Bacillales</taxon>
        <taxon>Thermoactinomycetaceae</taxon>
        <taxon>Desmospora</taxon>
    </lineage>
</organism>
<dbReference type="Proteomes" id="UP000241639">
    <property type="component" value="Unassembled WGS sequence"/>
</dbReference>
<dbReference type="EMBL" id="PZZP01000001">
    <property type="protein sequence ID" value="PTM59930.1"/>
    <property type="molecule type" value="Genomic_DNA"/>
</dbReference>
<evidence type="ECO:0000256" key="1">
    <source>
        <dbReference type="SAM" id="Phobius"/>
    </source>
</evidence>
<dbReference type="RefSeq" id="WP_170105459.1">
    <property type="nucleotide sequence ID" value="NZ_PZZP01000001.1"/>
</dbReference>
<keyword evidence="1" id="KW-1133">Transmembrane helix</keyword>